<dbReference type="EMBL" id="BMXS01000031">
    <property type="protein sequence ID" value="GGY08626.1"/>
    <property type="molecule type" value="Genomic_DNA"/>
</dbReference>
<name>A0ABQ2ZBP6_9GAMM</name>
<dbReference type="RefSeq" id="WP_229803810.1">
    <property type="nucleotide sequence ID" value="NZ_BMXS01000031.1"/>
</dbReference>
<evidence type="ECO:0000313" key="2">
    <source>
        <dbReference type="Proteomes" id="UP000653056"/>
    </source>
</evidence>
<evidence type="ECO:0008006" key="3">
    <source>
        <dbReference type="Google" id="ProtNLM"/>
    </source>
</evidence>
<gene>
    <name evidence="1" type="ORF">GCM10007160_39990</name>
</gene>
<keyword evidence="2" id="KW-1185">Reference proteome</keyword>
<sequence>MNPALKWMPLVVSIALVATGCARDGYYHDRNIDYVDAEPSAPLVLPESRDMARYGNAMPVPEASGDFVPSDEGFSAPRPDEVARSRLRDYVERRDIGEDSWLVVNAQPNTIWPQLEDFARRQGLNVTASDPSRGILETQQARLSVRPGLLRGSSVVRCEQAGRAYADCLSSLSNYLGGQSQTASTASALASQRMANEPERVYLDRHNDEWLLVLGVGPELAWAELGYQLESNFNQGNRELLLESDAASRDFLVEYLPRDERERGFFSGFFGPDAEKMTRRLRLVLVPSGSDRTLVRVSNEGERELSSDDTREFLERVASLLR</sequence>
<evidence type="ECO:0000313" key="1">
    <source>
        <dbReference type="EMBL" id="GGY08626.1"/>
    </source>
</evidence>
<dbReference type="Proteomes" id="UP000653056">
    <property type="component" value="Unassembled WGS sequence"/>
</dbReference>
<protein>
    <recommendedName>
        <fullName evidence="3">Outer membrane protein assembly factor BamC</fullName>
    </recommendedName>
</protein>
<accession>A0ABQ2ZBP6</accession>
<proteinExistence type="predicted"/>
<organism evidence="1 2">
    <name type="scientific">Litchfieldella qijiaojingensis</name>
    <dbReference type="NCBI Taxonomy" id="980347"/>
    <lineage>
        <taxon>Bacteria</taxon>
        <taxon>Pseudomonadati</taxon>
        <taxon>Pseudomonadota</taxon>
        <taxon>Gammaproteobacteria</taxon>
        <taxon>Oceanospirillales</taxon>
        <taxon>Halomonadaceae</taxon>
        <taxon>Litchfieldella</taxon>
    </lineage>
</organism>
<dbReference type="PROSITE" id="PS51257">
    <property type="entry name" value="PROKAR_LIPOPROTEIN"/>
    <property type="match status" value="1"/>
</dbReference>
<reference evidence="2" key="1">
    <citation type="journal article" date="2019" name="Int. J. Syst. Evol. Microbiol.">
        <title>The Global Catalogue of Microorganisms (GCM) 10K type strain sequencing project: providing services to taxonomists for standard genome sequencing and annotation.</title>
        <authorList>
            <consortium name="The Broad Institute Genomics Platform"/>
            <consortium name="The Broad Institute Genome Sequencing Center for Infectious Disease"/>
            <person name="Wu L."/>
            <person name="Ma J."/>
        </authorList>
    </citation>
    <scope>NUCLEOTIDE SEQUENCE [LARGE SCALE GENOMIC DNA]</scope>
    <source>
        <strain evidence="2">KCTC 22228</strain>
    </source>
</reference>
<comment type="caution">
    <text evidence="1">The sequence shown here is derived from an EMBL/GenBank/DDBJ whole genome shotgun (WGS) entry which is preliminary data.</text>
</comment>